<keyword evidence="7 9" id="KW-0460">Magnesium</keyword>
<dbReference type="RefSeq" id="WP_163196838.1">
    <property type="nucleotide sequence ID" value="NZ_WHZV01000003.1"/>
</dbReference>
<name>A0A6L9SVF3_9BIFI</name>
<keyword evidence="4 9" id="KW-0479">Metal-binding</keyword>
<dbReference type="HAMAP" id="MF_01471">
    <property type="entry name" value="Cas2"/>
    <property type="match status" value="1"/>
</dbReference>
<dbReference type="GO" id="GO:0004521">
    <property type="term" value="F:RNA endonuclease activity"/>
    <property type="evidence" value="ECO:0007669"/>
    <property type="project" value="InterPro"/>
</dbReference>
<evidence type="ECO:0000256" key="8">
    <source>
        <dbReference type="ARBA" id="ARBA00023118"/>
    </source>
</evidence>
<evidence type="ECO:0000256" key="3">
    <source>
        <dbReference type="ARBA" id="ARBA00022722"/>
    </source>
</evidence>
<protein>
    <recommendedName>
        <fullName evidence="9">CRISPR-associated endoribonuclease Cas2</fullName>
        <ecNumber evidence="9">3.1.-.-</ecNumber>
    </recommendedName>
</protein>
<evidence type="ECO:0000256" key="6">
    <source>
        <dbReference type="ARBA" id="ARBA00022801"/>
    </source>
</evidence>
<sequence length="110" mass="12551">MKKDEDSGGMWCLVMFDLPVKTKQQRSAATEFRNMLVDMGYGMVQYSVYARYTPTQAGNRATVKAIKEALPAHGYVRILHVSDHQWSSALRFSNLEQEDAVETPELFTLF</sequence>
<dbReference type="AlphaFoldDB" id="A0A6L9SVF3"/>
<dbReference type="GO" id="GO:0051607">
    <property type="term" value="P:defense response to virus"/>
    <property type="evidence" value="ECO:0007669"/>
    <property type="project" value="UniProtKB-UniRule"/>
</dbReference>
<dbReference type="EC" id="3.1.-.-" evidence="9"/>
<evidence type="ECO:0000256" key="4">
    <source>
        <dbReference type="ARBA" id="ARBA00022723"/>
    </source>
</evidence>
<dbReference type="GO" id="GO:0046872">
    <property type="term" value="F:metal ion binding"/>
    <property type="evidence" value="ECO:0007669"/>
    <property type="project" value="UniProtKB-UniRule"/>
</dbReference>
<dbReference type="Pfam" id="PF09827">
    <property type="entry name" value="CRISPR_Cas2"/>
    <property type="match status" value="1"/>
</dbReference>
<keyword evidence="6 9" id="KW-0378">Hydrolase</keyword>
<dbReference type="NCBIfam" id="TIGR01573">
    <property type="entry name" value="cas2"/>
    <property type="match status" value="1"/>
</dbReference>
<keyword evidence="5 9" id="KW-0255">Endonuclease</keyword>
<dbReference type="GO" id="GO:0016787">
    <property type="term" value="F:hydrolase activity"/>
    <property type="evidence" value="ECO:0007669"/>
    <property type="project" value="UniProtKB-KW"/>
</dbReference>
<comment type="function">
    <text evidence="9">CRISPR (clustered regularly interspaced short palindromic repeat), is an adaptive immune system that provides protection against mobile genetic elements (viruses, transposable elements and conjugative plasmids). CRISPR clusters contain sequences complementary to antecedent mobile elements and target invading nucleic acids. CRISPR clusters are transcribed and processed into CRISPR RNA (crRNA). Functions as a ssRNA-specific endoribonuclease. Involved in the integration of spacer DNA into the CRISPR cassette.</text>
</comment>
<keyword evidence="8 9" id="KW-0051">Antiviral defense</keyword>
<dbReference type="InterPro" id="IPR021127">
    <property type="entry name" value="CRISPR_associated_Cas2"/>
</dbReference>
<comment type="cofactor">
    <cofactor evidence="1 9">
        <name>Mg(2+)</name>
        <dbReference type="ChEBI" id="CHEBI:18420"/>
    </cofactor>
</comment>
<organism evidence="10 11">
    <name type="scientific">Bifidobacterium platyrrhinorum</name>
    <dbReference type="NCBI Taxonomy" id="2661628"/>
    <lineage>
        <taxon>Bacteria</taxon>
        <taxon>Bacillati</taxon>
        <taxon>Actinomycetota</taxon>
        <taxon>Actinomycetes</taxon>
        <taxon>Bifidobacteriales</taxon>
        <taxon>Bifidobacteriaceae</taxon>
        <taxon>Bifidobacterium</taxon>
    </lineage>
</organism>
<evidence type="ECO:0000313" key="10">
    <source>
        <dbReference type="EMBL" id="NEG55131.1"/>
    </source>
</evidence>
<gene>
    <name evidence="9 10" type="primary">cas2</name>
    <name evidence="10" type="ORF">GFD21_04965</name>
</gene>
<evidence type="ECO:0000256" key="2">
    <source>
        <dbReference type="ARBA" id="ARBA00009959"/>
    </source>
</evidence>
<evidence type="ECO:0000256" key="1">
    <source>
        <dbReference type="ARBA" id="ARBA00001946"/>
    </source>
</evidence>
<keyword evidence="3 9" id="KW-0540">Nuclease</keyword>
<accession>A0A6L9SVF3</accession>
<dbReference type="EMBL" id="WHZV01000003">
    <property type="protein sequence ID" value="NEG55131.1"/>
    <property type="molecule type" value="Genomic_DNA"/>
</dbReference>
<evidence type="ECO:0000313" key="11">
    <source>
        <dbReference type="Proteomes" id="UP000483293"/>
    </source>
</evidence>
<dbReference type="Proteomes" id="UP000483293">
    <property type="component" value="Unassembled WGS sequence"/>
</dbReference>
<evidence type="ECO:0000256" key="5">
    <source>
        <dbReference type="ARBA" id="ARBA00022759"/>
    </source>
</evidence>
<dbReference type="GO" id="GO:0043571">
    <property type="term" value="P:maintenance of CRISPR repeat elements"/>
    <property type="evidence" value="ECO:0007669"/>
    <property type="project" value="UniProtKB-UniRule"/>
</dbReference>
<dbReference type="InterPro" id="IPR019199">
    <property type="entry name" value="Virulence_VapD/CRISPR_Cas2"/>
</dbReference>
<proteinExistence type="inferred from homology"/>
<feature type="binding site" evidence="9">
    <location>
        <position position="17"/>
    </location>
    <ligand>
        <name>Mg(2+)</name>
        <dbReference type="ChEBI" id="CHEBI:18420"/>
        <note>catalytic</note>
    </ligand>
</feature>
<dbReference type="SUPFAM" id="SSF143430">
    <property type="entry name" value="TTP0101/SSO1404-like"/>
    <property type="match status" value="1"/>
</dbReference>
<evidence type="ECO:0000256" key="7">
    <source>
        <dbReference type="ARBA" id="ARBA00022842"/>
    </source>
</evidence>
<comment type="caution">
    <text evidence="10">The sequence shown here is derived from an EMBL/GenBank/DDBJ whole genome shotgun (WGS) entry which is preliminary data.</text>
</comment>
<comment type="similarity">
    <text evidence="2 9">Belongs to the CRISPR-associated endoribonuclease Cas2 protein family.</text>
</comment>
<keyword evidence="11" id="KW-1185">Reference proteome</keyword>
<reference evidence="10 11" key="1">
    <citation type="submission" date="2019-10" db="EMBL/GenBank/DDBJ databases">
        <title>Bifidobacterium from non-human primates.</title>
        <authorList>
            <person name="Modesto M."/>
        </authorList>
    </citation>
    <scope>NUCLEOTIDE SEQUENCE [LARGE SCALE GENOMIC DNA]</scope>
    <source>
        <strain evidence="10 11">SMA15</strain>
    </source>
</reference>
<evidence type="ECO:0000256" key="9">
    <source>
        <dbReference type="HAMAP-Rule" id="MF_01471"/>
    </source>
</evidence>
<comment type="subunit">
    <text evidence="9">Homodimer, forms a heterotetramer with a Cas1 homodimer.</text>
</comment>